<organism evidence="1 2">
    <name type="scientific">Methylobacterium hispanicum</name>
    <dbReference type="NCBI Taxonomy" id="270350"/>
    <lineage>
        <taxon>Bacteria</taxon>
        <taxon>Pseudomonadati</taxon>
        <taxon>Pseudomonadota</taxon>
        <taxon>Alphaproteobacteria</taxon>
        <taxon>Hyphomicrobiales</taxon>
        <taxon>Methylobacteriaceae</taxon>
        <taxon>Methylobacterium</taxon>
    </lineage>
</organism>
<evidence type="ECO:0000313" key="2">
    <source>
        <dbReference type="Proteomes" id="UP001055247"/>
    </source>
</evidence>
<dbReference type="Proteomes" id="UP001055247">
    <property type="component" value="Unassembled WGS sequence"/>
</dbReference>
<evidence type="ECO:0000313" key="1">
    <source>
        <dbReference type="EMBL" id="GJD89394.1"/>
    </source>
</evidence>
<sequence>MGIVLQFPRPKQPPRAERLTSMTAAEIADIVEAHDQAVAEGAVDEVERLGLLLDEIGRERRNAGLPEQPAA</sequence>
<dbReference type="EMBL" id="BPQO01000011">
    <property type="protein sequence ID" value="GJD89394.1"/>
    <property type="molecule type" value="Genomic_DNA"/>
</dbReference>
<name>A0AAV4ZMS8_9HYPH</name>
<keyword evidence="2" id="KW-1185">Reference proteome</keyword>
<dbReference type="AlphaFoldDB" id="A0AAV4ZMS8"/>
<reference evidence="1" key="2">
    <citation type="submission" date="2021-08" db="EMBL/GenBank/DDBJ databases">
        <authorList>
            <person name="Tani A."/>
            <person name="Ola A."/>
            <person name="Ogura Y."/>
            <person name="Katsura K."/>
            <person name="Hayashi T."/>
        </authorList>
    </citation>
    <scope>NUCLEOTIDE SEQUENCE</scope>
    <source>
        <strain evidence="1">DSM 16372</strain>
    </source>
</reference>
<protein>
    <submittedName>
        <fullName evidence="1">Uncharacterized protein</fullName>
    </submittedName>
</protein>
<reference evidence="1" key="1">
    <citation type="journal article" date="2016" name="Front. Microbiol.">
        <title>Genome Sequence of the Piezophilic, Mesophilic Sulfate-Reducing Bacterium Desulfovibrio indicus J2T.</title>
        <authorList>
            <person name="Cao J."/>
            <person name="Maignien L."/>
            <person name="Shao Z."/>
            <person name="Alain K."/>
            <person name="Jebbar M."/>
        </authorList>
    </citation>
    <scope>NUCLEOTIDE SEQUENCE</scope>
    <source>
        <strain evidence="1">DSM 16372</strain>
    </source>
</reference>
<comment type="caution">
    <text evidence="1">The sequence shown here is derived from an EMBL/GenBank/DDBJ whole genome shotgun (WGS) entry which is preliminary data.</text>
</comment>
<accession>A0AAV4ZMS8</accession>
<proteinExistence type="predicted"/>
<gene>
    <name evidence="1" type="ORF">BHAOGJBA_2921</name>
</gene>